<evidence type="ECO:0000313" key="9">
    <source>
        <dbReference type="Proteomes" id="UP001212841"/>
    </source>
</evidence>
<protein>
    <recommendedName>
        <fullName evidence="7">Plectin/eS10 N-terminal domain-containing protein</fullName>
    </recommendedName>
</protein>
<dbReference type="PANTHER" id="PTHR12146">
    <property type="entry name" value="40S RIBOSOMAL PROTEIN S10"/>
    <property type="match status" value="1"/>
</dbReference>
<dbReference type="InterPro" id="IPR037447">
    <property type="entry name" value="Ribosomal_eS10"/>
</dbReference>
<gene>
    <name evidence="8" type="ORF">HK097_007517</name>
</gene>
<dbReference type="InterPro" id="IPR036388">
    <property type="entry name" value="WH-like_DNA-bd_sf"/>
</dbReference>
<evidence type="ECO:0000256" key="5">
    <source>
        <dbReference type="ARBA" id="ARBA00023274"/>
    </source>
</evidence>
<evidence type="ECO:0000256" key="4">
    <source>
        <dbReference type="ARBA" id="ARBA00022980"/>
    </source>
</evidence>
<dbReference type="FunFam" id="1.10.10.10:FF:000025">
    <property type="entry name" value="40S ribosomal protein S10"/>
    <property type="match status" value="1"/>
</dbReference>
<dbReference type="PANTHER" id="PTHR12146:SF0">
    <property type="entry name" value="RIBOSOMAL PROTEIN S10"/>
    <property type="match status" value="1"/>
</dbReference>
<evidence type="ECO:0000259" key="7">
    <source>
        <dbReference type="Pfam" id="PF03501"/>
    </source>
</evidence>
<dbReference type="GO" id="GO:0022627">
    <property type="term" value="C:cytosolic small ribosomal subunit"/>
    <property type="evidence" value="ECO:0007669"/>
    <property type="project" value="TreeGrafter"/>
</dbReference>
<evidence type="ECO:0000256" key="2">
    <source>
        <dbReference type="ARBA" id="ARBA00007278"/>
    </source>
</evidence>
<evidence type="ECO:0000313" key="8">
    <source>
        <dbReference type="EMBL" id="KAJ3051472.1"/>
    </source>
</evidence>
<comment type="subcellular location">
    <subcellularLocation>
        <location evidence="1">Cytoplasm</location>
    </subcellularLocation>
</comment>
<dbReference type="InterPro" id="IPR005326">
    <property type="entry name" value="Plectin_eS10_N"/>
</dbReference>
<proteinExistence type="inferred from homology"/>
<comment type="caution">
    <text evidence="8">The sequence shown here is derived from an EMBL/GenBank/DDBJ whole genome shotgun (WGS) entry which is preliminary data.</text>
</comment>
<feature type="region of interest" description="Disordered" evidence="6">
    <location>
        <begin position="91"/>
        <end position="162"/>
    </location>
</feature>
<accession>A0AAD5SDS7</accession>
<evidence type="ECO:0000256" key="3">
    <source>
        <dbReference type="ARBA" id="ARBA00022490"/>
    </source>
</evidence>
<keyword evidence="3" id="KW-0963">Cytoplasm</keyword>
<dbReference type="GO" id="GO:0003723">
    <property type="term" value="F:RNA binding"/>
    <property type="evidence" value="ECO:0007669"/>
    <property type="project" value="TreeGrafter"/>
</dbReference>
<evidence type="ECO:0000256" key="1">
    <source>
        <dbReference type="ARBA" id="ARBA00004496"/>
    </source>
</evidence>
<dbReference type="Gene3D" id="1.10.10.10">
    <property type="entry name" value="Winged helix-like DNA-binding domain superfamily/Winged helix DNA-binding domain"/>
    <property type="match status" value="1"/>
</dbReference>
<feature type="domain" description="Plectin/eS10 N-terminal" evidence="7">
    <location>
        <begin position="3"/>
        <end position="94"/>
    </location>
</feature>
<comment type="similarity">
    <text evidence="2">Belongs to the eukaryotic ribosomal protein eS10 family.</text>
</comment>
<dbReference type="GO" id="GO:0003735">
    <property type="term" value="F:structural constituent of ribosome"/>
    <property type="evidence" value="ECO:0007669"/>
    <property type="project" value="TreeGrafter"/>
</dbReference>
<reference evidence="8" key="1">
    <citation type="submission" date="2020-05" db="EMBL/GenBank/DDBJ databases">
        <title>Phylogenomic resolution of chytrid fungi.</title>
        <authorList>
            <person name="Stajich J.E."/>
            <person name="Amses K."/>
            <person name="Simmons R."/>
            <person name="Seto K."/>
            <person name="Myers J."/>
            <person name="Bonds A."/>
            <person name="Quandt C.A."/>
            <person name="Barry K."/>
            <person name="Liu P."/>
            <person name="Grigoriev I."/>
            <person name="Longcore J.E."/>
            <person name="James T.Y."/>
        </authorList>
    </citation>
    <scope>NUCLEOTIDE SEQUENCE</scope>
    <source>
        <strain evidence="8">JEL0318</strain>
    </source>
</reference>
<organism evidence="8 9">
    <name type="scientific">Rhizophlyctis rosea</name>
    <dbReference type="NCBI Taxonomy" id="64517"/>
    <lineage>
        <taxon>Eukaryota</taxon>
        <taxon>Fungi</taxon>
        <taxon>Fungi incertae sedis</taxon>
        <taxon>Chytridiomycota</taxon>
        <taxon>Chytridiomycota incertae sedis</taxon>
        <taxon>Chytridiomycetes</taxon>
        <taxon>Rhizophlyctidales</taxon>
        <taxon>Rhizophlyctidaceae</taxon>
        <taxon>Rhizophlyctis</taxon>
    </lineage>
</organism>
<dbReference type="AlphaFoldDB" id="A0AAD5SDS7"/>
<dbReference type="Proteomes" id="UP001212841">
    <property type="component" value="Unassembled WGS sequence"/>
</dbReference>
<feature type="compositionally biased region" description="Low complexity" evidence="6">
    <location>
        <begin position="153"/>
        <end position="162"/>
    </location>
</feature>
<sequence length="162" mass="18759">MLIPKQNRKKIYQFLFQEGVLVAKKDFNAPKHQDLDVPNLHVIKALQSMASRGYVATRFSWQYYYYYLTNEGIEYLREYLHLPPEIVPRTFIKTNKSGQRPGGRQDGDRPPRGDGYRPQRDEYRRRDDRPGAEKKEGAGADFKPEFRGGVGRGRAPAAQQQA</sequence>
<dbReference type="Pfam" id="PF03501">
    <property type="entry name" value="S10_plectin"/>
    <property type="match status" value="1"/>
</dbReference>
<feature type="compositionally biased region" description="Basic and acidic residues" evidence="6">
    <location>
        <begin position="103"/>
        <end position="146"/>
    </location>
</feature>
<dbReference type="EMBL" id="JADGJD010000392">
    <property type="protein sequence ID" value="KAJ3051472.1"/>
    <property type="molecule type" value="Genomic_DNA"/>
</dbReference>
<keyword evidence="9" id="KW-1185">Reference proteome</keyword>
<keyword evidence="4" id="KW-0689">Ribosomal protein</keyword>
<evidence type="ECO:0000256" key="6">
    <source>
        <dbReference type="SAM" id="MobiDB-lite"/>
    </source>
</evidence>
<keyword evidence="5" id="KW-0687">Ribonucleoprotein</keyword>
<name>A0AAD5SDS7_9FUNG</name>